<feature type="compositionally biased region" description="Basic residues" evidence="1">
    <location>
        <begin position="108"/>
        <end position="121"/>
    </location>
</feature>
<dbReference type="AlphaFoldDB" id="A0A6A6VH98"/>
<dbReference type="GO" id="GO:0000702">
    <property type="term" value="F:oxidized base lesion DNA N-glycosylase activity"/>
    <property type="evidence" value="ECO:0007669"/>
    <property type="project" value="UniProtKB-ARBA"/>
</dbReference>
<dbReference type="Gene3D" id="1.10.340.30">
    <property type="entry name" value="Hypothetical protein, domain 2"/>
    <property type="match status" value="1"/>
</dbReference>
<dbReference type="OrthoDB" id="5607at2759"/>
<feature type="region of interest" description="Disordered" evidence="1">
    <location>
        <begin position="493"/>
        <end position="532"/>
    </location>
</feature>
<evidence type="ECO:0000313" key="4">
    <source>
        <dbReference type="Proteomes" id="UP000799440"/>
    </source>
</evidence>
<dbReference type="PANTHER" id="PTHR47203">
    <property type="match status" value="1"/>
</dbReference>
<gene>
    <name evidence="3" type="ORF">M011DRAFT_466195</name>
</gene>
<dbReference type="InterPro" id="IPR003265">
    <property type="entry name" value="HhH-GPD_domain"/>
</dbReference>
<feature type="domain" description="HhH-GPD" evidence="2">
    <location>
        <begin position="226"/>
        <end position="443"/>
    </location>
</feature>
<dbReference type="SUPFAM" id="SSF48150">
    <property type="entry name" value="DNA-glycosylase"/>
    <property type="match status" value="1"/>
</dbReference>
<dbReference type="Pfam" id="PF00730">
    <property type="entry name" value="HhH-GPD"/>
    <property type="match status" value="1"/>
</dbReference>
<dbReference type="EMBL" id="MU006567">
    <property type="protein sequence ID" value="KAF2749084.1"/>
    <property type="molecule type" value="Genomic_DNA"/>
</dbReference>
<evidence type="ECO:0000256" key="1">
    <source>
        <dbReference type="SAM" id="MobiDB-lite"/>
    </source>
</evidence>
<feature type="region of interest" description="Disordered" evidence="1">
    <location>
        <begin position="1"/>
        <end position="127"/>
    </location>
</feature>
<evidence type="ECO:0000259" key="2">
    <source>
        <dbReference type="SMART" id="SM00478"/>
    </source>
</evidence>
<dbReference type="InterPro" id="IPR023170">
    <property type="entry name" value="HhH_base_excis_C"/>
</dbReference>
<accession>A0A6A6VH98</accession>
<dbReference type="Gene3D" id="1.10.1670.10">
    <property type="entry name" value="Helix-hairpin-Helix base-excision DNA repair enzymes (C-terminal)"/>
    <property type="match status" value="1"/>
</dbReference>
<dbReference type="Proteomes" id="UP000799440">
    <property type="component" value="Unassembled WGS sequence"/>
</dbReference>
<proteinExistence type="predicted"/>
<name>A0A6A6VH98_9PLEO</name>
<sequence length="532" mass="58983">MAPRVTRSATKRLATQEATPPDSPFRQWKRKKVATDGLDVPLRMPKKLGDIEVSKNASSDTLKVEDTLSSPPPTPPSDHEQEEELPHNLGKISALKPSKTPASDNIPPKKRQTKRSNKSRVTKVPQTDDDVNEILKREDVSELASKAATTLEAPTKKKLQYTLGPGQSPFAGYPHPTPEECEEVNRLLSEAHGYVKPPKKIPPPSLTVTGCGEVPSILDAMIRTRLSANTSGRNSALAFTGLVEKFGILQDGIGKGSVDWDKVRHAPLEDVFEAIKRGGMANTKSKDIKAILEKVWEENRERRSALFSSAQSPRPVDKIEGQKVWEIAMADQKVLSLDHLHLLSRQDAFNALVQYPGIGVKTAACVLLFCLQRPTFAVDTHCFRLAKWLGWVPPNEDKTKREPGQKPKYPRADENRTFFHLDERIPDHLKYSLHQLFIKHGQRCVRCQAGTSDITKGWGEGCPIEHLVNRGKLSRQKPVASGQNTLKLKKGVKRVQIEEASEGEDGDDSEAETDGTYGECEKARGASSGYLR</sequence>
<feature type="compositionally biased region" description="Acidic residues" evidence="1">
    <location>
        <begin position="499"/>
        <end position="513"/>
    </location>
</feature>
<dbReference type="CDD" id="cd00056">
    <property type="entry name" value="ENDO3c"/>
    <property type="match status" value="1"/>
</dbReference>
<dbReference type="SMART" id="SM00478">
    <property type="entry name" value="ENDO3c"/>
    <property type="match status" value="1"/>
</dbReference>
<reference evidence="3" key="1">
    <citation type="journal article" date="2020" name="Stud. Mycol.">
        <title>101 Dothideomycetes genomes: a test case for predicting lifestyles and emergence of pathogens.</title>
        <authorList>
            <person name="Haridas S."/>
            <person name="Albert R."/>
            <person name="Binder M."/>
            <person name="Bloem J."/>
            <person name="Labutti K."/>
            <person name="Salamov A."/>
            <person name="Andreopoulos B."/>
            <person name="Baker S."/>
            <person name="Barry K."/>
            <person name="Bills G."/>
            <person name="Bluhm B."/>
            <person name="Cannon C."/>
            <person name="Castanera R."/>
            <person name="Culley D."/>
            <person name="Daum C."/>
            <person name="Ezra D."/>
            <person name="Gonzalez J."/>
            <person name="Henrissat B."/>
            <person name="Kuo A."/>
            <person name="Liang C."/>
            <person name="Lipzen A."/>
            <person name="Lutzoni F."/>
            <person name="Magnuson J."/>
            <person name="Mondo S."/>
            <person name="Nolan M."/>
            <person name="Ohm R."/>
            <person name="Pangilinan J."/>
            <person name="Park H.-J."/>
            <person name="Ramirez L."/>
            <person name="Alfaro M."/>
            <person name="Sun H."/>
            <person name="Tritt A."/>
            <person name="Yoshinaga Y."/>
            <person name="Zwiers L.-H."/>
            <person name="Turgeon B."/>
            <person name="Goodwin S."/>
            <person name="Spatafora J."/>
            <person name="Crous P."/>
            <person name="Grigoriev I."/>
        </authorList>
    </citation>
    <scope>NUCLEOTIDE SEQUENCE</scope>
    <source>
        <strain evidence="3">CBS 119925</strain>
    </source>
</reference>
<keyword evidence="4" id="KW-1185">Reference proteome</keyword>
<evidence type="ECO:0000313" key="3">
    <source>
        <dbReference type="EMBL" id="KAF2749084.1"/>
    </source>
</evidence>
<organism evidence="3 4">
    <name type="scientific">Sporormia fimetaria CBS 119925</name>
    <dbReference type="NCBI Taxonomy" id="1340428"/>
    <lineage>
        <taxon>Eukaryota</taxon>
        <taxon>Fungi</taxon>
        <taxon>Dikarya</taxon>
        <taxon>Ascomycota</taxon>
        <taxon>Pezizomycotina</taxon>
        <taxon>Dothideomycetes</taxon>
        <taxon>Pleosporomycetidae</taxon>
        <taxon>Pleosporales</taxon>
        <taxon>Sporormiaceae</taxon>
        <taxon>Sporormia</taxon>
    </lineage>
</organism>
<dbReference type="GO" id="GO:0006285">
    <property type="term" value="P:base-excision repair, AP site formation"/>
    <property type="evidence" value="ECO:0007669"/>
    <property type="project" value="UniProtKB-ARBA"/>
</dbReference>
<dbReference type="InterPro" id="IPR011257">
    <property type="entry name" value="DNA_glycosylase"/>
</dbReference>
<protein>
    <submittedName>
        <fullName evidence="3">DNA glycosylase</fullName>
    </submittedName>
</protein>
<dbReference type="PANTHER" id="PTHR47203:SF1">
    <property type="entry name" value="HYPOTHETICAL BASE EXCISION DNA REPAIR PROTEIN (EUROFUNG)"/>
    <property type="match status" value="1"/>
</dbReference>